<name>R0M4L0_ANAPL</name>
<dbReference type="EMBL" id="KB742395">
    <property type="protein sequence ID" value="EOB09065.1"/>
    <property type="molecule type" value="Genomic_DNA"/>
</dbReference>
<keyword evidence="2" id="KW-1185">Reference proteome</keyword>
<reference evidence="2" key="1">
    <citation type="journal article" date="2013" name="Nat. Genet.">
        <title>The duck genome and transcriptome provide insight into an avian influenza virus reservoir species.</title>
        <authorList>
            <person name="Huang Y."/>
            <person name="Li Y."/>
            <person name="Burt D.W."/>
            <person name="Chen H."/>
            <person name="Zhang Y."/>
            <person name="Qian W."/>
            <person name="Kim H."/>
            <person name="Gan S."/>
            <person name="Zhao Y."/>
            <person name="Li J."/>
            <person name="Yi K."/>
            <person name="Feng H."/>
            <person name="Zhu P."/>
            <person name="Li B."/>
            <person name="Liu Q."/>
            <person name="Fairley S."/>
            <person name="Magor K.E."/>
            <person name="Du Z."/>
            <person name="Hu X."/>
            <person name="Goodman L."/>
            <person name="Tafer H."/>
            <person name="Vignal A."/>
            <person name="Lee T."/>
            <person name="Kim K.W."/>
            <person name="Sheng Z."/>
            <person name="An Y."/>
            <person name="Searle S."/>
            <person name="Herrero J."/>
            <person name="Groenen M.A."/>
            <person name="Crooijmans R.P."/>
            <person name="Faraut T."/>
            <person name="Cai Q."/>
            <person name="Webster R.G."/>
            <person name="Aldridge J.R."/>
            <person name="Warren W.C."/>
            <person name="Bartschat S."/>
            <person name="Kehr S."/>
            <person name="Marz M."/>
            <person name="Stadler P.F."/>
            <person name="Smith J."/>
            <person name="Kraus R.H."/>
            <person name="Zhao Y."/>
            <person name="Ren L."/>
            <person name="Fei J."/>
            <person name="Morisson M."/>
            <person name="Kaiser P."/>
            <person name="Griffin D.K."/>
            <person name="Rao M."/>
            <person name="Pitel F."/>
            <person name="Wang J."/>
            <person name="Li N."/>
        </authorList>
    </citation>
    <scope>NUCLEOTIDE SEQUENCE [LARGE SCALE GENOMIC DNA]</scope>
</reference>
<dbReference type="Proteomes" id="UP000296049">
    <property type="component" value="Unassembled WGS sequence"/>
</dbReference>
<accession>R0M4L0</accession>
<evidence type="ECO:0000313" key="1">
    <source>
        <dbReference type="EMBL" id="EOB09065.1"/>
    </source>
</evidence>
<dbReference type="AlphaFoldDB" id="R0M4L0"/>
<evidence type="ECO:0000313" key="2">
    <source>
        <dbReference type="Proteomes" id="UP000296049"/>
    </source>
</evidence>
<proteinExistence type="predicted"/>
<protein>
    <submittedName>
        <fullName evidence="1">Uncharacterized protein</fullName>
    </submittedName>
</protein>
<organism evidence="1 2">
    <name type="scientific">Anas platyrhynchos</name>
    <name type="common">Mallard</name>
    <name type="synonym">Anas boschas</name>
    <dbReference type="NCBI Taxonomy" id="8839"/>
    <lineage>
        <taxon>Eukaryota</taxon>
        <taxon>Metazoa</taxon>
        <taxon>Chordata</taxon>
        <taxon>Craniata</taxon>
        <taxon>Vertebrata</taxon>
        <taxon>Euteleostomi</taxon>
        <taxon>Archelosauria</taxon>
        <taxon>Archosauria</taxon>
        <taxon>Dinosauria</taxon>
        <taxon>Saurischia</taxon>
        <taxon>Theropoda</taxon>
        <taxon>Coelurosauria</taxon>
        <taxon>Aves</taxon>
        <taxon>Neognathae</taxon>
        <taxon>Galloanserae</taxon>
        <taxon>Anseriformes</taxon>
        <taxon>Anatidae</taxon>
        <taxon>Anatinae</taxon>
        <taxon>Anas</taxon>
    </lineage>
</organism>
<gene>
    <name evidence="1" type="ORF">Anapl_10576</name>
</gene>
<sequence length="175" mass="19297">MHGERTPTCVWQEAMGPSDKNLSKTSDYLRPSFPSACPRAESLGEHLPPSCHPDSSSKWQRRHWFWNTPRSSQCQQEDYFSWTQGIPGMKAELQQPLFTEGPSHLTNKQSKYSLTGSLPALHPNTHQASPAMTDTTLMGVLVERITDSIAPLLLPFAVASITAPTSQGYKASLSG</sequence>